<dbReference type="EMBL" id="KU366702">
    <property type="protein sequence ID" value="ALX18677.1"/>
    <property type="molecule type" value="mRNA"/>
</dbReference>
<evidence type="ECO:0000256" key="4">
    <source>
        <dbReference type="ARBA" id="ARBA00023163"/>
    </source>
</evidence>
<dbReference type="AlphaFoldDB" id="A0A182BAE5"/>
<keyword evidence="5 6" id="KW-0539">Nucleus</keyword>
<dbReference type="Pfam" id="PF02045">
    <property type="entry name" value="CBFB_NFYA"/>
    <property type="match status" value="1"/>
</dbReference>
<dbReference type="PROSITE" id="PS51152">
    <property type="entry name" value="NFYA_HAP2_2"/>
    <property type="match status" value="1"/>
</dbReference>
<comment type="function">
    <text evidence="6">Component of the sequence-specific heterotrimeric transcription factor (NF-Y) which specifically recognizes a 5'-CCAAT-3' box motif found in the promoters of its target genes.</text>
</comment>
<dbReference type="PRINTS" id="PR00616">
    <property type="entry name" value="CCAATSUBUNTB"/>
</dbReference>
<keyword evidence="2 6" id="KW-0805">Transcription regulation</keyword>
<comment type="similarity">
    <text evidence="6">Belongs to the NFYA/HAP2 subunit family.</text>
</comment>
<comment type="subunit">
    <text evidence="6">Heterotrimer.</text>
</comment>
<accession>A0A182BAE5</accession>
<keyword evidence="4 6" id="KW-0804">Transcription</keyword>
<reference evidence="7" key="1">
    <citation type="submission" date="2015-12" db="EMBL/GenBank/DDBJ databases">
        <title>NF-YB Regulates Spermatogonial Stem Cell Self-renewal and Proliferation in the Planarian Schmidtea mediterranea.</title>
        <authorList>
            <person name="Iyer H."/>
            <person name="Collins J.J.III."/>
            <person name="Newmark P.A."/>
        </authorList>
    </citation>
    <scope>NUCLEOTIDE SEQUENCE</scope>
</reference>
<organism evidence="7">
    <name type="scientific">Schmidtea mediterranea</name>
    <name type="common">Freshwater planarian flatworm</name>
    <dbReference type="NCBI Taxonomy" id="79327"/>
    <lineage>
        <taxon>Eukaryota</taxon>
        <taxon>Metazoa</taxon>
        <taxon>Spiralia</taxon>
        <taxon>Lophotrochozoa</taxon>
        <taxon>Platyhelminthes</taxon>
        <taxon>Rhabditophora</taxon>
        <taxon>Seriata</taxon>
        <taxon>Tricladida</taxon>
        <taxon>Continenticola</taxon>
        <taxon>Geoplanoidea</taxon>
        <taxon>Dugesiidae</taxon>
        <taxon>Schmidtea</taxon>
    </lineage>
</organism>
<dbReference type="GO" id="GO:0005634">
    <property type="term" value="C:nucleus"/>
    <property type="evidence" value="ECO:0007669"/>
    <property type="project" value="UniProtKB-SubCell"/>
</dbReference>
<evidence type="ECO:0000256" key="3">
    <source>
        <dbReference type="ARBA" id="ARBA00023125"/>
    </source>
</evidence>
<dbReference type="SMART" id="SM00521">
    <property type="entry name" value="CBF"/>
    <property type="match status" value="1"/>
</dbReference>
<evidence type="ECO:0000256" key="5">
    <source>
        <dbReference type="ARBA" id="ARBA00023242"/>
    </source>
</evidence>
<evidence type="ECO:0000256" key="2">
    <source>
        <dbReference type="ARBA" id="ARBA00023015"/>
    </source>
</evidence>
<dbReference type="PANTHER" id="PTHR12632">
    <property type="entry name" value="TRANSCRIPTION FACTOR NF-Y ALPHA-RELATED"/>
    <property type="match status" value="1"/>
</dbReference>
<comment type="subcellular location">
    <subcellularLocation>
        <location evidence="1 6">Nucleus</location>
    </subcellularLocation>
</comment>
<dbReference type="GO" id="GO:0003677">
    <property type="term" value="F:DNA binding"/>
    <property type="evidence" value="ECO:0007669"/>
    <property type="project" value="UniProtKB-KW"/>
</dbReference>
<evidence type="ECO:0000256" key="6">
    <source>
        <dbReference type="RuleBase" id="RU367155"/>
    </source>
</evidence>
<name>A0A182BAE5_SCHMD</name>
<dbReference type="GO" id="GO:0003700">
    <property type="term" value="F:DNA-binding transcription factor activity"/>
    <property type="evidence" value="ECO:0007669"/>
    <property type="project" value="UniProtKB-UniRule"/>
</dbReference>
<sequence>MEISQSEQISVPENEIQYQNVENVVQTNTGPPLVLTTSSDGTSFLAIQTVDGHIIPIQFVTNGTSNSHNLVMMPATTIDNTNHTESGSQASTDPVKDEAINNAEEPLYVNAKQYNRILKRRAARTKLEAQGRIPKERKKYLHESRHKHAMNRIRGSGGRFYSVQSEIQNQENNQKNTNVTNNDISRKSYVNGSQSNVSYGFSRELVSLAAKTTNNVIIELKLEPPNDSNRMFQTVSAV</sequence>
<evidence type="ECO:0000313" key="7">
    <source>
        <dbReference type="EMBL" id="ALX18677.1"/>
    </source>
</evidence>
<dbReference type="InterPro" id="IPR001289">
    <property type="entry name" value="NFYA"/>
</dbReference>
<proteinExistence type="evidence at transcript level"/>
<evidence type="ECO:0000256" key="1">
    <source>
        <dbReference type="ARBA" id="ARBA00004123"/>
    </source>
</evidence>
<gene>
    <name evidence="7" type="primary">NF-YA2</name>
</gene>
<keyword evidence="3 6" id="KW-0238">DNA-binding</keyword>
<dbReference type="Gene3D" id="6.10.250.2430">
    <property type="match status" value="1"/>
</dbReference>
<protein>
    <recommendedName>
        <fullName evidence="6">Nuclear transcription factor Y subunit</fullName>
    </recommendedName>
</protein>